<name>A0A285CII4_9RHOB</name>
<keyword evidence="1 2" id="KW-0732">Signal</keyword>
<keyword evidence="5" id="KW-1185">Reference proteome</keyword>
<dbReference type="RefSeq" id="WP_097028687.1">
    <property type="nucleotide sequence ID" value="NZ_OAOQ01000001.1"/>
</dbReference>
<reference evidence="5" key="1">
    <citation type="submission" date="2017-08" db="EMBL/GenBank/DDBJ databases">
        <authorList>
            <person name="Varghese N."/>
            <person name="Submissions S."/>
        </authorList>
    </citation>
    <scope>NUCLEOTIDE SEQUENCE [LARGE SCALE GENOMIC DNA]</scope>
    <source>
        <strain evidence="5">JA234</strain>
    </source>
</reference>
<accession>A0A285CII4</accession>
<dbReference type="EMBL" id="OAOQ01000001">
    <property type="protein sequence ID" value="SNX67417.1"/>
    <property type="molecule type" value="Genomic_DNA"/>
</dbReference>
<feature type="chain" id="PRO_5012379882" evidence="2">
    <location>
        <begin position="20"/>
        <end position="145"/>
    </location>
</feature>
<dbReference type="Pfam" id="PF13778">
    <property type="entry name" value="DUF4174"/>
    <property type="match status" value="1"/>
</dbReference>
<protein>
    <submittedName>
        <fullName evidence="4">Uncharacterized protein DUF4174</fullName>
    </submittedName>
</protein>
<dbReference type="InterPro" id="IPR025232">
    <property type="entry name" value="DUF4174"/>
</dbReference>
<evidence type="ECO:0000256" key="2">
    <source>
        <dbReference type="SAM" id="SignalP"/>
    </source>
</evidence>
<proteinExistence type="predicted"/>
<gene>
    <name evidence="4" type="ORF">SAMN05878503_10149</name>
</gene>
<organism evidence="4 5">
    <name type="scientific">Cereibacter ovatus</name>
    <dbReference type="NCBI Taxonomy" id="439529"/>
    <lineage>
        <taxon>Bacteria</taxon>
        <taxon>Pseudomonadati</taxon>
        <taxon>Pseudomonadota</taxon>
        <taxon>Alphaproteobacteria</taxon>
        <taxon>Rhodobacterales</taxon>
        <taxon>Paracoccaceae</taxon>
        <taxon>Cereibacter</taxon>
    </lineage>
</organism>
<evidence type="ECO:0000313" key="5">
    <source>
        <dbReference type="Proteomes" id="UP000219467"/>
    </source>
</evidence>
<dbReference type="AlphaFoldDB" id="A0A285CII4"/>
<evidence type="ECO:0000256" key="1">
    <source>
        <dbReference type="ARBA" id="ARBA00022729"/>
    </source>
</evidence>
<feature type="domain" description="DUF4174" evidence="3">
    <location>
        <begin position="35"/>
        <end position="136"/>
    </location>
</feature>
<evidence type="ECO:0000259" key="3">
    <source>
        <dbReference type="Pfam" id="PF13778"/>
    </source>
</evidence>
<evidence type="ECO:0000313" key="4">
    <source>
        <dbReference type="EMBL" id="SNX67417.1"/>
    </source>
</evidence>
<sequence length="145" mass="16292">MKPLQILVLAAFLPLTAGAGEPDGPGPVDAADLSLSEFLWTRRPLVVFADTPADPNFERQMQMIAARIDQLDERDVIVITDTDPANPSEIRRALHPRGFSLVILDKDGQVKLRKPLPWDVREIGRAIDKFPLRREEMFDRNPAGR</sequence>
<dbReference type="OrthoDB" id="7362103at2"/>
<dbReference type="Proteomes" id="UP000219467">
    <property type="component" value="Unassembled WGS sequence"/>
</dbReference>
<feature type="signal peptide" evidence="2">
    <location>
        <begin position="1"/>
        <end position="19"/>
    </location>
</feature>